<evidence type="ECO:0000313" key="1">
    <source>
        <dbReference type="EMBL" id="RHZ17660.1"/>
    </source>
</evidence>
<accession>A0A3R6XN64</accession>
<dbReference type="AlphaFoldDB" id="A0A3R6XN64"/>
<gene>
    <name evidence="1" type="ORF">DYB37_013605</name>
</gene>
<comment type="caution">
    <text evidence="1">The sequence shown here is derived from an EMBL/GenBank/DDBJ whole genome shotgun (WGS) entry which is preliminary data.</text>
</comment>
<dbReference type="VEuPathDB" id="FungiDB:H257_09820"/>
<reference evidence="1 2" key="1">
    <citation type="submission" date="2018-08" db="EMBL/GenBank/DDBJ databases">
        <title>Aphanomyces genome sequencing and annotation.</title>
        <authorList>
            <person name="Minardi D."/>
            <person name="Oidtmann B."/>
            <person name="Van Der Giezen M."/>
            <person name="Studholme D.J."/>
        </authorList>
    </citation>
    <scope>NUCLEOTIDE SEQUENCE [LARGE SCALE GENOMIC DNA]</scope>
    <source>
        <strain evidence="1 2">Da</strain>
    </source>
</reference>
<dbReference type="EMBL" id="QUTH01003724">
    <property type="protein sequence ID" value="RHZ17660.1"/>
    <property type="molecule type" value="Genomic_DNA"/>
</dbReference>
<evidence type="ECO:0000313" key="2">
    <source>
        <dbReference type="Proteomes" id="UP000285430"/>
    </source>
</evidence>
<dbReference type="Proteomes" id="UP000285430">
    <property type="component" value="Unassembled WGS sequence"/>
</dbReference>
<name>A0A3R6XN64_APHAT</name>
<sequence length="239" mass="26619">MARAVAVAKQLEALDDQVMRDVLQFHPRNLVVYSEDQLLQAKDSFENRKQILFPHVHEILADADTALELLSLLLPSDEPPSMSTDTTQCQMACLAAYLDQPAEFRFHADTVQSRLVHLASNNSVEMLRDWVIMATMAQSAGIDIWTFQGQALCGHVAAFVRCCGPTAATCNATIEDTSLRLQYGWDLVPLVLPKCPSLRATAECRAVASAVATQRFGNMTSIRNAHNWHFPPYMSLWQT</sequence>
<protein>
    <submittedName>
        <fullName evidence="1">Uncharacterized protein</fullName>
    </submittedName>
</protein>
<proteinExistence type="predicted"/>
<organism evidence="1 2">
    <name type="scientific">Aphanomyces astaci</name>
    <name type="common">Crayfish plague agent</name>
    <dbReference type="NCBI Taxonomy" id="112090"/>
    <lineage>
        <taxon>Eukaryota</taxon>
        <taxon>Sar</taxon>
        <taxon>Stramenopiles</taxon>
        <taxon>Oomycota</taxon>
        <taxon>Saprolegniomycetes</taxon>
        <taxon>Saprolegniales</taxon>
        <taxon>Verrucalvaceae</taxon>
        <taxon>Aphanomyces</taxon>
    </lineage>
</organism>